<evidence type="ECO:0000313" key="9">
    <source>
        <dbReference type="EMBL" id="SDC88195.1"/>
    </source>
</evidence>
<feature type="domain" description="NAD(P)-binding" evidence="8">
    <location>
        <begin position="5"/>
        <end position="299"/>
    </location>
</feature>
<evidence type="ECO:0000256" key="4">
    <source>
        <dbReference type="ARBA" id="ARBA00011990"/>
    </source>
</evidence>
<evidence type="ECO:0000313" key="10">
    <source>
        <dbReference type="Proteomes" id="UP000199411"/>
    </source>
</evidence>
<organism evidence="9 10">
    <name type="scientific">Desulfurella multipotens</name>
    <dbReference type="NCBI Taxonomy" id="79269"/>
    <lineage>
        <taxon>Bacteria</taxon>
        <taxon>Pseudomonadati</taxon>
        <taxon>Campylobacterota</taxon>
        <taxon>Desulfurellia</taxon>
        <taxon>Desulfurellales</taxon>
        <taxon>Desulfurellaceae</taxon>
        <taxon>Desulfurella</taxon>
    </lineage>
</organism>
<keyword evidence="5" id="KW-0520">NAD</keyword>
<dbReference type="SUPFAM" id="SSF51735">
    <property type="entry name" value="NAD(P)-binding Rossmann-fold domains"/>
    <property type="match status" value="1"/>
</dbReference>
<dbReference type="RefSeq" id="WP_092129353.1">
    <property type="nucleotide sequence ID" value="NZ_FMYU01000011.1"/>
</dbReference>
<comment type="catalytic activity">
    <reaction evidence="1 7">
        <text>dTDP-alpha-D-glucose = dTDP-4-dehydro-6-deoxy-alpha-D-glucose + H2O</text>
        <dbReference type="Rhea" id="RHEA:17221"/>
        <dbReference type="ChEBI" id="CHEBI:15377"/>
        <dbReference type="ChEBI" id="CHEBI:57477"/>
        <dbReference type="ChEBI" id="CHEBI:57649"/>
        <dbReference type="EC" id="4.2.1.46"/>
    </reaction>
</comment>
<name>A0A1G6Q959_9BACT</name>
<evidence type="ECO:0000256" key="6">
    <source>
        <dbReference type="ARBA" id="ARBA00023239"/>
    </source>
</evidence>
<dbReference type="InterPro" id="IPR005888">
    <property type="entry name" value="dTDP_Gluc_deHydtase"/>
</dbReference>
<dbReference type="InterPro" id="IPR036291">
    <property type="entry name" value="NAD(P)-bd_dom_sf"/>
</dbReference>
<dbReference type="EMBL" id="FMYU01000011">
    <property type="protein sequence ID" value="SDC88195.1"/>
    <property type="molecule type" value="Genomic_DNA"/>
</dbReference>
<dbReference type="GO" id="GO:0009225">
    <property type="term" value="P:nucleotide-sugar metabolic process"/>
    <property type="evidence" value="ECO:0007669"/>
    <property type="project" value="InterPro"/>
</dbReference>
<gene>
    <name evidence="9" type="ORF">SAMN05660835_01512</name>
</gene>
<dbReference type="OrthoDB" id="9803010at2"/>
<keyword evidence="10" id="KW-1185">Reference proteome</keyword>
<dbReference type="NCBIfam" id="TIGR01181">
    <property type="entry name" value="dTDP_gluc_dehyt"/>
    <property type="match status" value="1"/>
</dbReference>
<dbReference type="GO" id="GO:0008460">
    <property type="term" value="F:dTDP-glucose 4,6-dehydratase activity"/>
    <property type="evidence" value="ECO:0007669"/>
    <property type="project" value="UniProtKB-EC"/>
</dbReference>
<evidence type="ECO:0000256" key="5">
    <source>
        <dbReference type="ARBA" id="ARBA00023027"/>
    </source>
</evidence>
<dbReference type="CDD" id="cd05246">
    <property type="entry name" value="dTDP_GD_SDR_e"/>
    <property type="match status" value="1"/>
</dbReference>
<comment type="similarity">
    <text evidence="3 7">Belongs to the NAD(P)-dependent epimerase/dehydratase family. dTDP-glucose dehydratase subfamily.</text>
</comment>
<dbReference type="PANTHER" id="PTHR43000">
    <property type="entry name" value="DTDP-D-GLUCOSE 4,6-DEHYDRATASE-RELATED"/>
    <property type="match status" value="1"/>
</dbReference>
<dbReference type="Pfam" id="PF16363">
    <property type="entry name" value="GDP_Man_Dehyd"/>
    <property type="match status" value="1"/>
</dbReference>
<dbReference type="Proteomes" id="UP000199411">
    <property type="component" value="Unassembled WGS sequence"/>
</dbReference>
<evidence type="ECO:0000256" key="2">
    <source>
        <dbReference type="ARBA" id="ARBA00001911"/>
    </source>
</evidence>
<dbReference type="AlphaFoldDB" id="A0A1G6Q959"/>
<accession>A0A1G6Q959</accession>
<keyword evidence="6 7" id="KW-0456">Lyase</keyword>
<reference evidence="10" key="1">
    <citation type="submission" date="2016-10" db="EMBL/GenBank/DDBJ databases">
        <authorList>
            <person name="Varghese N."/>
            <person name="Submissions S."/>
        </authorList>
    </citation>
    <scope>NUCLEOTIDE SEQUENCE [LARGE SCALE GENOMIC DNA]</scope>
    <source>
        <strain evidence="10">DSM 8415</strain>
    </source>
</reference>
<comment type="cofactor">
    <cofactor evidence="2 7">
        <name>NAD(+)</name>
        <dbReference type="ChEBI" id="CHEBI:57540"/>
    </cofactor>
</comment>
<sequence>MNKMLISGGAGFIGSEFARQALLNDFNIAIVDSLTYAGDLKRIDDIKNRLKFFNCDISDFESLKKVFINFKPEIVVHFAAETHVDRSILNPHIFIKTNIIGTQNMLELSKDALFVNISTDEVYGDLSENDASFMENSCLKPSSPYSTSKASQDMLGRAYARTYNANVITIRPSNNYGPWQYPEKLIPVVIYKALQNEPIPVYAQGKNIREWTFVEDCAKAILQLIKKRCANEIFNLGSGIEKQNIEVVKSILALLNKSESLINYVKDRPGHDFRYSLDSTKLKKTISISFTNFEQGIEKTVKWYLDNKDWLFEKAKELKDYWHTVYKSKN</sequence>
<protein>
    <recommendedName>
        <fullName evidence="4 7">dTDP-glucose 4,6-dehydratase</fullName>
        <ecNumber evidence="4 7">4.2.1.46</ecNumber>
    </recommendedName>
</protein>
<dbReference type="Gene3D" id="3.40.50.720">
    <property type="entry name" value="NAD(P)-binding Rossmann-like Domain"/>
    <property type="match status" value="1"/>
</dbReference>
<dbReference type="EC" id="4.2.1.46" evidence="4 7"/>
<proteinExistence type="inferred from homology"/>
<dbReference type="InterPro" id="IPR016040">
    <property type="entry name" value="NAD(P)-bd_dom"/>
</dbReference>
<evidence type="ECO:0000256" key="7">
    <source>
        <dbReference type="RuleBase" id="RU004473"/>
    </source>
</evidence>
<evidence type="ECO:0000256" key="3">
    <source>
        <dbReference type="ARBA" id="ARBA00008178"/>
    </source>
</evidence>
<evidence type="ECO:0000259" key="8">
    <source>
        <dbReference type="Pfam" id="PF16363"/>
    </source>
</evidence>
<evidence type="ECO:0000256" key="1">
    <source>
        <dbReference type="ARBA" id="ARBA00001539"/>
    </source>
</evidence>
<dbReference type="Gene3D" id="3.90.25.10">
    <property type="entry name" value="UDP-galactose 4-epimerase, domain 1"/>
    <property type="match status" value="1"/>
</dbReference>